<dbReference type="CDD" id="cd06259">
    <property type="entry name" value="YdcF-like"/>
    <property type="match status" value="1"/>
</dbReference>
<dbReference type="Pfam" id="PF02698">
    <property type="entry name" value="DUF218"/>
    <property type="match status" value="1"/>
</dbReference>
<dbReference type="GO" id="GO:0005886">
    <property type="term" value="C:plasma membrane"/>
    <property type="evidence" value="ECO:0007669"/>
    <property type="project" value="TreeGrafter"/>
</dbReference>
<keyword evidence="1" id="KW-1133">Transmembrane helix</keyword>
<protein>
    <recommendedName>
        <fullName evidence="2">DUF218 domain-containing protein</fullName>
    </recommendedName>
</protein>
<evidence type="ECO:0000313" key="3">
    <source>
        <dbReference type="EMBL" id="MRG91512.1"/>
    </source>
</evidence>
<keyword evidence="1" id="KW-0472">Membrane</keyword>
<reference evidence="3 4" key="1">
    <citation type="submission" date="2019-10" db="EMBL/GenBank/DDBJ databases">
        <title>A soil myxobacterium in the family Polyangiaceae.</title>
        <authorList>
            <person name="Li Y."/>
            <person name="Wang J."/>
        </authorList>
    </citation>
    <scope>NUCLEOTIDE SEQUENCE [LARGE SCALE GENOMIC DNA]</scope>
    <source>
        <strain evidence="3 4">DSM 14734</strain>
    </source>
</reference>
<dbReference type="PANTHER" id="PTHR30336:SF20">
    <property type="entry name" value="DUF218 DOMAIN-CONTAINING PROTEIN"/>
    <property type="match status" value="1"/>
</dbReference>
<comment type="caution">
    <text evidence="3">The sequence shown here is derived from an EMBL/GenBank/DDBJ whole genome shotgun (WGS) entry which is preliminary data.</text>
</comment>
<dbReference type="InterPro" id="IPR051599">
    <property type="entry name" value="Cell_Envelope_Assoc"/>
</dbReference>
<dbReference type="OrthoDB" id="9809813at2"/>
<name>A0A6N7PHA0_9BACT</name>
<dbReference type="InterPro" id="IPR003848">
    <property type="entry name" value="DUF218"/>
</dbReference>
<evidence type="ECO:0000259" key="2">
    <source>
        <dbReference type="Pfam" id="PF02698"/>
    </source>
</evidence>
<feature type="domain" description="DUF218" evidence="2">
    <location>
        <begin position="164"/>
        <end position="308"/>
    </location>
</feature>
<dbReference type="InterPro" id="IPR014729">
    <property type="entry name" value="Rossmann-like_a/b/a_fold"/>
</dbReference>
<gene>
    <name evidence="3" type="ORF">GF068_06180</name>
</gene>
<proteinExistence type="predicted"/>
<feature type="transmembrane region" description="Helical" evidence="1">
    <location>
        <begin position="67"/>
        <end position="86"/>
    </location>
</feature>
<keyword evidence="4" id="KW-1185">Reference proteome</keyword>
<dbReference type="Gene3D" id="3.40.50.620">
    <property type="entry name" value="HUPs"/>
    <property type="match status" value="1"/>
</dbReference>
<accession>A0A6N7PHA0</accession>
<dbReference type="Proteomes" id="UP000440224">
    <property type="component" value="Unassembled WGS sequence"/>
</dbReference>
<sequence>MGLAIGLFALLNLAGEALRPPFDTTHTWLGDADLPRPIFRALELAAAVTLVWHAARPIRPAWARVGGAIVLGIGATLAALDVATFYGVLARGVIRGPAFVPASLVVLVCLAALAVSVSRERADRPPWTRFRAVACAAVAASTFVAMPLLLMVTLGPTRYERRADCAIVLGARVFDDGTPSLALSDRVDEGIRLYQQGLVRALVMSGAVDEHNGFSEPEVMRARAVAAGVPEAAVILDEEGVTSSWTARNGALLMRRHGFVRAIAVTHYYHEPRVKMLFERAGVFVYTVPARMSRRLLKEPWFIMREVLAYWHSFLLQ</sequence>
<feature type="transmembrane region" description="Helical" evidence="1">
    <location>
        <begin position="98"/>
        <end position="118"/>
    </location>
</feature>
<dbReference type="EMBL" id="WJIE01000002">
    <property type="protein sequence ID" value="MRG91512.1"/>
    <property type="molecule type" value="Genomic_DNA"/>
</dbReference>
<keyword evidence="1" id="KW-0812">Transmembrane</keyword>
<organism evidence="3 4">
    <name type="scientific">Polyangium spumosum</name>
    <dbReference type="NCBI Taxonomy" id="889282"/>
    <lineage>
        <taxon>Bacteria</taxon>
        <taxon>Pseudomonadati</taxon>
        <taxon>Myxococcota</taxon>
        <taxon>Polyangia</taxon>
        <taxon>Polyangiales</taxon>
        <taxon>Polyangiaceae</taxon>
        <taxon>Polyangium</taxon>
    </lineage>
</organism>
<dbReference type="AlphaFoldDB" id="A0A6N7PHA0"/>
<evidence type="ECO:0000256" key="1">
    <source>
        <dbReference type="SAM" id="Phobius"/>
    </source>
</evidence>
<feature type="transmembrane region" description="Helical" evidence="1">
    <location>
        <begin position="130"/>
        <end position="152"/>
    </location>
</feature>
<evidence type="ECO:0000313" key="4">
    <source>
        <dbReference type="Proteomes" id="UP000440224"/>
    </source>
</evidence>
<dbReference type="PANTHER" id="PTHR30336">
    <property type="entry name" value="INNER MEMBRANE PROTEIN, PROBABLE PERMEASE"/>
    <property type="match status" value="1"/>
</dbReference>